<dbReference type="EMBL" id="JAAZWO010000005">
    <property type="protein sequence ID" value="MBC2397277.1"/>
    <property type="molecule type" value="Genomic_DNA"/>
</dbReference>
<protein>
    <submittedName>
        <fullName evidence="1">Uncharacterized protein</fullName>
    </submittedName>
</protein>
<dbReference type="AlphaFoldDB" id="A0A923E697"/>
<organism evidence="1 2">
    <name type="scientific">Clostridium tetanomorphum</name>
    <dbReference type="NCBI Taxonomy" id="1553"/>
    <lineage>
        <taxon>Bacteria</taxon>
        <taxon>Bacillati</taxon>
        <taxon>Bacillota</taxon>
        <taxon>Clostridia</taxon>
        <taxon>Eubacteriales</taxon>
        <taxon>Clostridiaceae</taxon>
        <taxon>Clostridium</taxon>
    </lineage>
</organism>
<accession>A0A923E697</accession>
<dbReference type="RefSeq" id="WP_173702698.1">
    <property type="nucleotide sequence ID" value="NZ_JABSWD010000001.1"/>
</dbReference>
<keyword evidence="2" id="KW-1185">Reference proteome</keyword>
<proteinExistence type="predicted"/>
<evidence type="ECO:0000313" key="2">
    <source>
        <dbReference type="Proteomes" id="UP000563151"/>
    </source>
</evidence>
<dbReference type="Proteomes" id="UP000563151">
    <property type="component" value="Unassembled WGS sequence"/>
</dbReference>
<reference evidence="1 2" key="1">
    <citation type="submission" date="2020-04" db="EMBL/GenBank/DDBJ databases">
        <title>Genomic insights into acetone-butanol-ethanol (ABE) fermentation by sequencing solventogenic clostridia strains.</title>
        <authorList>
            <person name="Brown S."/>
        </authorList>
    </citation>
    <scope>NUCLEOTIDE SEQUENCE [LARGE SCALE GENOMIC DNA]</scope>
    <source>
        <strain evidence="1 2">DJ011</strain>
    </source>
</reference>
<comment type="caution">
    <text evidence="1">The sequence shown here is derived from an EMBL/GenBank/DDBJ whole genome shotgun (WGS) entry which is preliminary data.</text>
</comment>
<gene>
    <name evidence="1" type="ORF">HGG79_05715</name>
</gene>
<evidence type="ECO:0000313" key="1">
    <source>
        <dbReference type="EMBL" id="MBC2397277.1"/>
    </source>
</evidence>
<sequence>MQKYVDGEFIYIPRKSCNKKEILVGILELVKGFEKNNILAVDEVVRLYIL</sequence>
<name>A0A923E697_CLOTT</name>